<protein>
    <submittedName>
        <fullName evidence="1">Uncharacterized protein</fullName>
    </submittedName>
</protein>
<proteinExistence type="predicted"/>
<dbReference type="AlphaFoldDB" id="X1DRH7"/>
<evidence type="ECO:0000313" key="1">
    <source>
        <dbReference type="EMBL" id="GAH10865.1"/>
    </source>
</evidence>
<feature type="non-terminal residue" evidence="1">
    <location>
        <position position="53"/>
    </location>
</feature>
<accession>X1DRH7</accession>
<organism evidence="1">
    <name type="scientific">marine sediment metagenome</name>
    <dbReference type="NCBI Taxonomy" id="412755"/>
    <lineage>
        <taxon>unclassified sequences</taxon>
        <taxon>metagenomes</taxon>
        <taxon>ecological metagenomes</taxon>
    </lineage>
</organism>
<comment type="caution">
    <text evidence="1">The sequence shown here is derived from an EMBL/GenBank/DDBJ whole genome shotgun (WGS) entry which is preliminary data.</text>
</comment>
<dbReference type="EMBL" id="BART01035091">
    <property type="protein sequence ID" value="GAH10865.1"/>
    <property type="molecule type" value="Genomic_DNA"/>
</dbReference>
<gene>
    <name evidence="1" type="ORF">S01H4_59743</name>
</gene>
<reference evidence="1" key="1">
    <citation type="journal article" date="2014" name="Front. Microbiol.">
        <title>High frequency of phylogenetically diverse reductive dehalogenase-homologous genes in deep subseafloor sedimentary metagenomes.</title>
        <authorList>
            <person name="Kawai M."/>
            <person name="Futagami T."/>
            <person name="Toyoda A."/>
            <person name="Takaki Y."/>
            <person name="Nishi S."/>
            <person name="Hori S."/>
            <person name="Arai W."/>
            <person name="Tsubouchi T."/>
            <person name="Morono Y."/>
            <person name="Uchiyama I."/>
            <person name="Ito T."/>
            <person name="Fujiyama A."/>
            <person name="Inagaki F."/>
            <person name="Takami H."/>
        </authorList>
    </citation>
    <scope>NUCLEOTIDE SEQUENCE</scope>
    <source>
        <strain evidence="1">Expedition CK06-06</strain>
    </source>
</reference>
<name>X1DRH7_9ZZZZ</name>
<sequence length="53" mass="6127">MMSNILSFSRLNIVKKVDLDTPLCVLEEILDAHRVGYQKGVIHRKHRTSLITH</sequence>